<comment type="similarity">
    <text evidence="9">Belongs to the NAD synthetase family.</text>
</comment>
<dbReference type="InterPro" id="IPR022310">
    <property type="entry name" value="NAD/GMP_synthase"/>
</dbReference>
<dbReference type="UniPathway" id="UPA00253">
    <property type="reaction ID" value="UER00334"/>
</dbReference>
<proteinExistence type="inferred from homology"/>
<keyword evidence="12" id="KW-1185">Reference proteome</keyword>
<dbReference type="InterPro" id="IPR036526">
    <property type="entry name" value="C-N_Hydrolase_sf"/>
</dbReference>
<dbReference type="EC" id="6.3.5.1" evidence="7 8"/>
<dbReference type="CDD" id="cd07570">
    <property type="entry name" value="GAT_Gln-NAD-synth"/>
    <property type="match status" value="1"/>
</dbReference>
<dbReference type="GO" id="GO:0008795">
    <property type="term" value="F:NAD+ synthase activity"/>
    <property type="evidence" value="ECO:0007669"/>
    <property type="project" value="UniProtKB-UniRule"/>
</dbReference>
<dbReference type="Proteomes" id="UP000032431">
    <property type="component" value="Chromosome I"/>
</dbReference>
<dbReference type="NCBIfam" id="NF002730">
    <property type="entry name" value="PRK02628.1"/>
    <property type="match status" value="1"/>
</dbReference>
<dbReference type="PANTHER" id="PTHR23090:SF9">
    <property type="entry name" value="GLUTAMINE-DEPENDENT NAD(+) SYNTHETASE"/>
    <property type="match status" value="1"/>
</dbReference>
<feature type="binding site" evidence="7">
    <location>
        <position position="464"/>
    </location>
    <ligand>
        <name>deamido-NAD(+)</name>
        <dbReference type="ChEBI" id="CHEBI:58437"/>
        <note>ligand shared between two neighboring subunits</note>
    </ligand>
</feature>
<dbReference type="GO" id="GO:0003952">
    <property type="term" value="F:NAD+ synthase (glutamine-hydrolyzing) activity"/>
    <property type="evidence" value="ECO:0007669"/>
    <property type="project" value="UniProtKB-UniRule"/>
</dbReference>
<comment type="similarity">
    <text evidence="2 7 8">In the C-terminal section; belongs to the NAD synthetase family.</text>
</comment>
<dbReference type="GO" id="GO:0005524">
    <property type="term" value="F:ATP binding"/>
    <property type="evidence" value="ECO:0007669"/>
    <property type="project" value="UniProtKB-UniRule"/>
</dbReference>
<dbReference type="InterPro" id="IPR003010">
    <property type="entry name" value="C-N_Hydrolase"/>
</dbReference>
<keyword evidence="4 7" id="KW-0547">Nucleotide-binding</keyword>
<dbReference type="HAMAP" id="MF_02090">
    <property type="entry name" value="NadE_glutamine_dep"/>
    <property type="match status" value="1"/>
</dbReference>
<dbReference type="PATRIC" id="fig|29343.3.peg.639"/>
<organism evidence="11 12">
    <name type="scientific">[Clostridium] cellulosi</name>
    <dbReference type="NCBI Taxonomy" id="29343"/>
    <lineage>
        <taxon>Bacteria</taxon>
        <taxon>Bacillati</taxon>
        <taxon>Bacillota</taxon>
        <taxon>Clostridia</taxon>
        <taxon>Eubacteriales</taxon>
        <taxon>Oscillospiraceae</taxon>
        <taxon>Oscillospiraceae incertae sedis</taxon>
    </lineage>
</organism>
<evidence type="ECO:0000256" key="4">
    <source>
        <dbReference type="ARBA" id="ARBA00022741"/>
    </source>
</evidence>
<accession>A0A078KJE1</accession>
<feature type="active site" description="For glutaminase activity" evidence="7">
    <location>
        <position position="115"/>
    </location>
</feature>
<dbReference type="AlphaFoldDB" id="A0A078KJE1"/>
<dbReference type="Pfam" id="PF00795">
    <property type="entry name" value="CN_hydrolase"/>
    <property type="match status" value="1"/>
</dbReference>
<dbReference type="InterPro" id="IPR014445">
    <property type="entry name" value="Gln-dep_NAD_synthase"/>
</dbReference>
<comment type="function">
    <text evidence="7">Catalyzes the ATP-dependent amidation of deamido-NAD to form NAD. Uses L-glutamine as a nitrogen source.</text>
</comment>
<evidence type="ECO:0000256" key="9">
    <source>
        <dbReference type="RuleBase" id="RU003811"/>
    </source>
</evidence>
<feature type="binding site" evidence="7">
    <location>
        <position position="597"/>
    </location>
    <ligand>
        <name>deamido-NAD(+)</name>
        <dbReference type="ChEBI" id="CHEBI:58437"/>
        <note>ligand shared between two neighboring subunits</note>
    </ligand>
</feature>
<keyword evidence="5 7" id="KW-0067">ATP-binding</keyword>
<feature type="binding site" evidence="7">
    <location>
        <begin position="351"/>
        <end position="358"/>
    </location>
    <ligand>
        <name>ATP</name>
        <dbReference type="ChEBI" id="CHEBI:30616"/>
    </ligand>
</feature>
<dbReference type="SUPFAM" id="SSF56317">
    <property type="entry name" value="Carbon-nitrogen hydrolase"/>
    <property type="match status" value="1"/>
</dbReference>
<dbReference type="InterPro" id="IPR003694">
    <property type="entry name" value="NAD_synthase"/>
</dbReference>
<feature type="active site" description="Nucleophile; for glutaminase activity" evidence="7">
    <location>
        <position position="170"/>
    </location>
</feature>
<evidence type="ECO:0000313" key="12">
    <source>
        <dbReference type="Proteomes" id="UP000032431"/>
    </source>
</evidence>
<gene>
    <name evidence="7" type="primary">nadE</name>
    <name evidence="11" type="ORF">CCDG5_0615</name>
</gene>
<protein>
    <recommendedName>
        <fullName evidence="7 8">Glutamine-dependent NAD(+) synthetase</fullName>
        <ecNumber evidence="7 8">6.3.5.1</ecNumber>
    </recommendedName>
    <alternativeName>
        <fullName evidence="7 8">NAD(+) synthase [glutamine-hydrolyzing]</fullName>
    </alternativeName>
</protein>
<dbReference type="Gene3D" id="3.40.50.620">
    <property type="entry name" value="HUPs"/>
    <property type="match status" value="1"/>
</dbReference>
<evidence type="ECO:0000256" key="7">
    <source>
        <dbReference type="HAMAP-Rule" id="MF_02090"/>
    </source>
</evidence>
<evidence type="ECO:0000259" key="10">
    <source>
        <dbReference type="PROSITE" id="PS50263"/>
    </source>
</evidence>
<dbReference type="KEGG" id="ccel:CCDG5_0615"/>
<dbReference type="GO" id="GO:0005737">
    <property type="term" value="C:cytoplasm"/>
    <property type="evidence" value="ECO:0007669"/>
    <property type="project" value="InterPro"/>
</dbReference>
<evidence type="ECO:0000256" key="1">
    <source>
        <dbReference type="ARBA" id="ARBA00005188"/>
    </source>
</evidence>
<keyword evidence="3 7" id="KW-0436">Ligase</keyword>
<dbReference type="Pfam" id="PF02540">
    <property type="entry name" value="NAD_synthase"/>
    <property type="match status" value="1"/>
</dbReference>
<dbReference type="Gene3D" id="1.10.10.1140">
    <property type="entry name" value="Glutamine-dependent NAD+ synthetase, C-terminal domain"/>
    <property type="match status" value="1"/>
</dbReference>
<evidence type="ECO:0000256" key="8">
    <source>
        <dbReference type="PIRNR" id="PIRNR006630"/>
    </source>
</evidence>
<dbReference type="GO" id="GO:0009435">
    <property type="term" value="P:NAD+ biosynthetic process"/>
    <property type="evidence" value="ECO:0007669"/>
    <property type="project" value="UniProtKB-UniRule"/>
</dbReference>
<evidence type="ECO:0000256" key="3">
    <source>
        <dbReference type="ARBA" id="ARBA00022598"/>
    </source>
</evidence>
<dbReference type="PIRSF" id="PIRSF006630">
    <property type="entry name" value="NADS_GAT"/>
    <property type="match status" value="1"/>
</dbReference>
<evidence type="ECO:0000256" key="2">
    <source>
        <dbReference type="ARBA" id="ARBA00007145"/>
    </source>
</evidence>
<feature type="active site" description="Proton acceptor; for glutaminase activity" evidence="7">
    <location>
        <position position="46"/>
    </location>
</feature>
<dbReference type="OrthoDB" id="9803818at2"/>
<keyword evidence="6 7" id="KW-0520">NAD</keyword>
<name>A0A078KJE1_9FIRM</name>
<evidence type="ECO:0000256" key="6">
    <source>
        <dbReference type="ARBA" id="ARBA00023027"/>
    </source>
</evidence>
<evidence type="ECO:0000256" key="5">
    <source>
        <dbReference type="ARBA" id="ARBA00022840"/>
    </source>
</evidence>
<dbReference type="PROSITE" id="PS50263">
    <property type="entry name" value="CN_HYDROLASE"/>
    <property type="match status" value="1"/>
</dbReference>
<feature type="binding site" evidence="7">
    <location>
        <position position="435"/>
    </location>
    <ligand>
        <name>deamido-NAD(+)</name>
        <dbReference type="ChEBI" id="CHEBI:58437"/>
        <note>ligand shared between two neighboring subunits</note>
    </ligand>
</feature>
<feature type="binding site" evidence="7">
    <location>
        <position position="197"/>
    </location>
    <ligand>
        <name>L-glutamine</name>
        <dbReference type="ChEBI" id="CHEBI:58359"/>
    </ligand>
</feature>
<dbReference type="PANTHER" id="PTHR23090">
    <property type="entry name" value="NH 3 /GLUTAMINE-DEPENDENT NAD + SYNTHETASE"/>
    <property type="match status" value="1"/>
</dbReference>
<dbReference type="Gene3D" id="3.60.110.10">
    <property type="entry name" value="Carbon-nitrogen hydrolase"/>
    <property type="match status" value="1"/>
</dbReference>
<dbReference type="SUPFAM" id="SSF52402">
    <property type="entry name" value="Adenine nucleotide alpha hydrolases-like"/>
    <property type="match status" value="1"/>
</dbReference>
<feature type="binding site" evidence="7">
    <location>
        <position position="203"/>
    </location>
    <ligand>
        <name>L-glutamine</name>
        <dbReference type="ChEBI" id="CHEBI:58359"/>
    </ligand>
</feature>
<dbReference type="InterPro" id="IPR041856">
    <property type="entry name" value="NAD+_synth_C"/>
</dbReference>
<dbReference type="HOGENOM" id="CLU_025662_0_0_9"/>
<dbReference type="STRING" id="29343.CCDG5_0615"/>
<sequence>MRDGYIRIAAAAPAVEVADCSGNAQRIMEFIKKSDSEGVKLLVLPELCITGYTCGDLFNQKTLLDAAENALAEIIRYSAGFDTLTLVGLPVRYGDRLYNCAAAVHKGRLLGVVPKSHIPNNNEFYEARHFASGKGVSGTVSIAGFEVPFGGDLIFECEEVPTFRVGAEICEDMWVPTPPSGRLAQAGAVIIANLSASTYVTGKDNYRTALVTSQSGRCISGYVFSSCGEGESSTDLVFSGHLMIAENGKILSQSRREKDYITADVDTAMLCAERQKSTAFISDSDVLETRRIKFSCNIEHYAPLRRPINKHPFVPSSGERYRERCSEVFDIQCAGLAKRLKFTHATSAVVAVSGGLDSTLTLLVTARAIKKYSLKCKLIAITMPGPGTTGRTKGNAVALCESLGAELREIPIGDAVKLHLSDIGHRGELDTAFENVQARERTQIAMSIANMEGGLVIGTGDMSEMALGFTTYNGDHMSMYGVNAGVPKTLVRHLIKYVADENAENKKLHDTLYDILNTPVSPELLPAKDGEIAQKTEQIVGPYELHDFFLYYFLRYGFEPLKILRLAIQAFDGDYTEEEIKNLLKMFIKRFFMSQYKRSCIPDGPKVGSVALSPRGDWRMPSDACVNEWLKQLN</sequence>
<feature type="binding site" evidence="7">
    <location>
        <position position="459"/>
    </location>
    <ligand>
        <name>ATP</name>
        <dbReference type="ChEBI" id="CHEBI:30616"/>
    </ligand>
</feature>
<comment type="caution">
    <text evidence="7">Lacks conserved residue(s) required for the propagation of feature annotation.</text>
</comment>
<dbReference type="GO" id="GO:0004359">
    <property type="term" value="F:glutaminase activity"/>
    <property type="evidence" value="ECO:0007669"/>
    <property type="project" value="InterPro"/>
</dbReference>
<comment type="catalytic activity">
    <reaction evidence="7 8">
        <text>deamido-NAD(+) + L-glutamine + ATP + H2O = L-glutamate + AMP + diphosphate + NAD(+) + H(+)</text>
        <dbReference type="Rhea" id="RHEA:24384"/>
        <dbReference type="ChEBI" id="CHEBI:15377"/>
        <dbReference type="ChEBI" id="CHEBI:15378"/>
        <dbReference type="ChEBI" id="CHEBI:29985"/>
        <dbReference type="ChEBI" id="CHEBI:30616"/>
        <dbReference type="ChEBI" id="CHEBI:33019"/>
        <dbReference type="ChEBI" id="CHEBI:57540"/>
        <dbReference type="ChEBI" id="CHEBI:58359"/>
        <dbReference type="ChEBI" id="CHEBI:58437"/>
        <dbReference type="ChEBI" id="CHEBI:456215"/>
        <dbReference type="EC" id="6.3.5.1"/>
    </reaction>
</comment>
<reference evidence="12" key="1">
    <citation type="submission" date="2014-07" db="EMBL/GenBank/DDBJ databases">
        <authorList>
            <person name="Wibberg D."/>
        </authorList>
    </citation>
    <scope>NUCLEOTIDE SEQUENCE [LARGE SCALE GENOMIC DNA]</scope>
    <source>
        <strain evidence="12">DG5</strain>
    </source>
</reference>
<comment type="pathway">
    <text evidence="1 7 8">Cofactor biosynthesis; NAD(+) biosynthesis; NAD(+) from deamido-NAD(+) (L-Gln route): step 1/1.</text>
</comment>
<feature type="domain" description="CN hydrolase" evidence="10">
    <location>
        <begin position="6"/>
        <end position="267"/>
    </location>
</feature>
<dbReference type="EMBL" id="LM995447">
    <property type="protein sequence ID" value="CDZ23746.1"/>
    <property type="molecule type" value="Genomic_DNA"/>
</dbReference>
<evidence type="ECO:0000313" key="11">
    <source>
        <dbReference type="EMBL" id="CDZ23746.1"/>
    </source>
</evidence>
<dbReference type="NCBIfam" id="TIGR00552">
    <property type="entry name" value="nadE"/>
    <property type="match status" value="1"/>
</dbReference>
<dbReference type="InterPro" id="IPR014729">
    <property type="entry name" value="Rossmann-like_a/b/a_fold"/>
</dbReference>
<dbReference type="CDD" id="cd00553">
    <property type="entry name" value="NAD_synthase"/>
    <property type="match status" value="1"/>
</dbReference>